<evidence type="ECO:0000256" key="1">
    <source>
        <dbReference type="ARBA" id="ARBA00023125"/>
    </source>
</evidence>
<dbReference type="Pfam" id="PF11774">
    <property type="entry name" value="Lsr2"/>
    <property type="match status" value="1"/>
</dbReference>
<gene>
    <name evidence="4" type="ORF">JJE72_00530</name>
</gene>
<sequence>MAKTVIVETVDDLDGSPAAETVRFALDGRAYEIDLSADNAARLRQGVAEFVAAARGDRVSRPRRTVLQPQQRVIRDWATARGITVNARGRIPKDIVEQYMAAAH</sequence>
<dbReference type="Gene3D" id="3.30.60.230">
    <property type="entry name" value="Lsr2, dimerization domain"/>
    <property type="match status" value="1"/>
</dbReference>
<dbReference type="Pfam" id="PF23359">
    <property type="entry name" value="Lsr2_DNA-bd"/>
    <property type="match status" value="1"/>
</dbReference>
<dbReference type="Gene3D" id="4.10.320.10">
    <property type="entry name" value="E3-binding domain"/>
    <property type="match status" value="1"/>
</dbReference>
<dbReference type="InterPro" id="IPR055370">
    <property type="entry name" value="Lsr2_DNA-bd"/>
</dbReference>
<dbReference type="InterPro" id="IPR024412">
    <property type="entry name" value="Lsr2_dim_dom"/>
</dbReference>
<evidence type="ECO:0000313" key="5">
    <source>
        <dbReference type="Proteomes" id="UP000639051"/>
    </source>
</evidence>
<feature type="domain" description="Lsr2 dimerization" evidence="2">
    <location>
        <begin position="1"/>
        <end position="55"/>
    </location>
</feature>
<reference evidence="4 5" key="1">
    <citation type="submission" date="2021-01" db="EMBL/GenBank/DDBJ databases">
        <title>Genome public.</title>
        <authorList>
            <person name="Liu C."/>
            <person name="Sun Q."/>
        </authorList>
    </citation>
    <scope>NUCLEOTIDE SEQUENCE [LARGE SCALE GENOMIC DNA]</scope>
    <source>
        <strain evidence="4 5">JC656</strain>
    </source>
</reference>
<name>A0ABS1JXN9_9MICC</name>
<organism evidence="4 5">
    <name type="scientific">Sinomonas cellulolyticus</name>
    <dbReference type="NCBI Taxonomy" id="2801916"/>
    <lineage>
        <taxon>Bacteria</taxon>
        <taxon>Bacillati</taxon>
        <taxon>Actinomycetota</taxon>
        <taxon>Actinomycetes</taxon>
        <taxon>Micrococcales</taxon>
        <taxon>Micrococcaceae</taxon>
        <taxon>Sinomonas</taxon>
    </lineage>
</organism>
<keyword evidence="5" id="KW-1185">Reference proteome</keyword>
<proteinExistence type="predicted"/>
<accession>A0ABS1JXN9</accession>
<evidence type="ECO:0000259" key="2">
    <source>
        <dbReference type="Pfam" id="PF11774"/>
    </source>
</evidence>
<keyword evidence="1" id="KW-0238">DNA-binding</keyword>
<evidence type="ECO:0000313" key="4">
    <source>
        <dbReference type="EMBL" id="MBL0703989.1"/>
    </source>
</evidence>
<dbReference type="EMBL" id="JAERRC010000002">
    <property type="protein sequence ID" value="MBL0703989.1"/>
    <property type="molecule type" value="Genomic_DNA"/>
</dbReference>
<feature type="domain" description="Lsr2 DNA-binding" evidence="3">
    <location>
        <begin position="68"/>
        <end position="102"/>
    </location>
</feature>
<protein>
    <submittedName>
        <fullName evidence="4">Lsr2 family protein</fullName>
    </submittedName>
</protein>
<comment type="caution">
    <text evidence="4">The sequence shown here is derived from an EMBL/GenBank/DDBJ whole genome shotgun (WGS) entry which is preliminary data.</text>
</comment>
<dbReference type="Proteomes" id="UP000639051">
    <property type="component" value="Unassembled WGS sequence"/>
</dbReference>
<dbReference type="InterPro" id="IPR036625">
    <property type="entry name" value="E3-bd_dom_sf"/>
</dbReference>
<evidence type="ECO:0000259" key="3">
    <source>
        <dbReference type="Pfam" id="PF23359"/>
    </source>
</evidence>
<dbReference type="InterPro" id="IPR042261">
    <property type="entry name" value="Lsr2-like_dimerization"/>
</dbReference>
<dbReference type="RefSeq" id="WP_189695084.1">
    <property type="nucleotide sequence ID" value="NZ_BNCM01000017.1"/>
</dbReference>